<evidence type="ECO:0000313" key="1">
    <source>
        <dbReference type="EMBL" id="SVD25533.1"/>
    </source>
</evidence>
<reference evidence="1" key="1">
    <citation type="submission" date="2018-05" db="EMBL/GenBank/DDBJ databases">
        <authorList>
            <person name="Lanie J.A."/>
            <person name="Ng W.-L."/>
            <person name="Kazmierczak K.M."/>
            <person name="Andrzejewski T.M."/>
            <person name="Davidsen T.M."/>
            <person name="Wayne K.J."/>
            <person name="Tettelin H."/>
            <person name="Glass J.I."/>
            <person name="Rusch D."/>
            <person name="Podicherti R."/>
            <person name="Tsui H.-C.T."/>
            <person name="Winkler M.E."/>
        </authorList>
    </citation>
    <scope>NUCLEOTIDE SEQUENCE</scope>
</reference>
<accession>A0A382TU62</accession>
<name>A0A382TU62_9ZZZZ</name>
<dbReference type="EMBL" id="UINC01139156">
    <property type="protein sequence ID" value="SVD25533.1"/>
    <property type="molecule type" value="Genomic_DNA"/>
</dbReference>
<feature type="non-terminal residue" evidence="1">
    <location>
        <position position="46"/>
    </location>
</feature>
<sequence length="46" mass="5421">VLFGEGDYYSAEMHRAVAARHWEAGANGIYIWNQDWIKFAKDDRFD</sequence>
<dbReference type="AlphaFoldDB" id="A0A382TU62"/>
<organism evidence="1">
    <name type="scientific">marine metagenome</name>
    <dbReference type="NCBI Taxonomy" id="408172"/>
    <lineage>
        <taxon>unclassified sequences</taxon>
        <taxon>metagenomes</taxon>
        <taxon>ecological metagenomes</taxon>
    </lineage>
</organism>
<feature type="non-terminal residue" evidence="1">
    <location>
        <position position="1"/>
    </location>
</feature>
<protein>
    <submittedName>
        <fullName evidence="1">Uncharacterized protein</fullName>
    </submittedName>
</protein>
<gene>
    <name evidence="1" type="ORF">METZ01_LOCUS378387</name>
</gene>
<proteinExistence type="predicted"/>